<evidence type="ECO:0000313" key="2">
    <source>
        <dbReference type="EMBL" id="RRT66782.1"/>
    </source>
</evidence>
<evidence type="ECO:0000313" key="3">
    <source>
        <dbReference type="Proteomes" id="UP000287651"/>
    </source>
</evidence>
<dbReference type="EMBL" id="AMZH03005295">
    <property type="protein sequence ID" value="RRT66782.1"/>
    <property type="molecule type" value="Genomic_DNA"/>
</dbReference>
<name>A0A426ZRX6_ENSVE</name>
<proteinExistence type="predicted"/>
<feature type="region of interest" description="Disordered" evidence="1">
    <location>
        <begin position="1"/>
        <end position="31"/>
    </location>
</feature>
<dbReference type="AlphaFoldDB" id="A0A426ZRX6"/>
<accession>A0A426ZRX6</accession>
<gene>
    <name evidence="2" type="ORF">B296_00019511</name>
</gene>
<feature type="compositionally biased region" description="Basic and acidic residues" evidence="1">
    <location>
        <begin position="1"/>
        <end position="17"/>
    </location>
</feature>
<organism evidence="2 3">
    <name type="scientific">Ensete ventricosum</name>
    <name type="common">Abyssinian banana</name>
    <name type="synonym">Musa ensete</name>
    <dbReference type="NCBI Taxonomy" id="4639"/>
    <lineage>
        <taxon>Eukaryota</taxon>
        <taxon>Viridiplantae</taxon>
        <taxon>Streptophyta</taxon>
        <taxon>Embryophyta</taxon>
        <taxon>Tracheophyta</taxon>
        <taxon>Spermatophyta</taxon>
        <taxon>Magnoliopsida</taxon>
        <taxon>Liliopsida</taxon>
        <taxon>Zingiberales</taxon>
        <taxon>Musaceae</taxon>
        <taxon>Ensete</taxon>
    </lineage>
</organism>
<evidence type="ECO:0000256" key="1">
    <source>
        <dbReference type="SAM" id="MobiDB-lite"/>
    </source>
</evidence>
<comment type="caution">
    <text evidence="2">The sequence shown here is derived from an EMBL/GenBank/DDBJ whole genome shotgun (WGS) entry which is preliminary data.</text>
</comment>
<protein>
    <submittedName>
        <fullName evidence="2">Uncharacterized protein</fullName>
    </submittedName>
</protein>
<dbReference type="Proteomes" id="UP000287651">
    <property type="component" value="Unassembled WGS sequence"/>
</dbReference>
<reference evidence="2 3" key="1">
    <citation type="journal article" date="2014" name="Agronomy (Basel)">
        <title>A Draft Genome Sequence for Ensete ventricosum, the Drought-Tolerant Tree Against Hunger.</title>
        <authorList>
            <person name="Harrison J."/>
            <person name="Moore K.A."/>
            <person name="Paszkiewicz K."/>
            <person name="Jones T."/>
            <person name="Grant M."/>
            <person name="Ambacheew D."/>
            <person name="Muzemil S."/>
            <person name="Studholme D.J."/>
        </authorList>
    </citation>
    <scope>NUCLEOTIDE SEQUENCE [LARGE SCALE GENOMIC DNA]</scope>
</reference>
<sequence>MRPSDIDERLRCERDGRTGSSGIGADPNSSDTRLLVHVSSNTRFVKILIHGVKWGPRRAEEEKIPFPPSSSVLKLGRVSEEGGEEAFSEHATGPRSRRAPTRYRLSSPSLCLYASRDRVFSICLVVVFSAGCSCAY</sequence>